<feature type="compositionally biased region" description="Low complexity" evidence="2">
    <location>
        <begin position="48"/>
        <end position="63"/>
    </location>
</feature>
<reference evidence="4" key="1">
    <citation type="journal article" date="2010" name="Int. J. Syst. Evol. Microbiol.">
        <title>Porticoccus litoralis gen. nov., sp. nov., a gammaproteobacterium isolated from the Yellow Sea.</title>
        <authorList>
            <person name="Oh H.M."/>
            <person name="Kim H."/>
            <person name="Kim K.M."/>
            <person name="Min G.S."/>
            <person name="Cho J.C."/>
        </authorList>
    </citation>
    <scope>NUCLEOTIDE SEQUENCE</scope>
    <source>
        <strain evidence="4">DSM 25064</strain>
    </source>
</reference>
<dbReference type="Proteomes" id="UP001178354">
    <property type="component" value="Unassembled WGS sequence"/>
</dbReference>
<dbReference type="PANTHER" id="PTHR38043:SF1">
    <property type="entry name" value="PROTEIN HEMX"/>
    <property type="match status" value="1"/>
</dbReference>
<feature type="region of interest" description="Disordered" evidence="2">
    <location>
        <begin position="1"/>
        <end position="63"/>
    </location>
</feature>
<keyword evidence="3" id="KW-0812">Transmembrane</keyword>
<dbReference type="InterPro" id="IPR007470">
    <property type="entry name" value="HemX"/>
</dbReference>
<evidence type="ECO:0000256" key="1">
    <source>
        <dbReference type="SAM" id="Coils"/>
    </source>
</evidence>
<dbReference type="Pfam" id="PF04375">
    <property type="entry name" value="HemX"/>
    <property type="match status" value="1"/>
</dbReference>
<keyword evidence="1" id="KW-0175">Coiled coil</keyword>
<organism evidence="4 5">
    <name type="scientific">Porticoccus litoralis</name>
    <dbReference type="NCBI Taxonomy" id="434086"/>
    <lineage>
        <taxon>Bacteria</taxon>
        <taxon>Pseudomonadati</taxon>
        <taxon>Pseudomonadota</taxon>
        <taxon>Gammaproteobacteria</taxon>
        <taxon>Cellvibrionales</taxon>
        <taxon>Porticoccaceae</taxon>
        <taxon>Porticoccus</taxon>
    </lineage>
</organism>
<evidence type="ECO:0000313" key="5">
    <source>
        <dbReference type="Proteomes" id="UP001178354"/>
    </source>
</evidence>
<feature type="compositionally biased region" description="Basic and acidic residues" evidence="2">
    <location>
        <begin position="1"/>
        <end position="13"/>
    </location>
</feature>
<sequence>MNNDKPETSDKNESTAAPAGGGSQGNAKEGEVKKQSTPDVSTPSTAEPAAKPQQPTSKPQPTKKSGASVILWLLLIALISAAGAWWWFYGQHTLLQNPPEEMVNSGLRDELSQLRSQLSGVERAREALANRLETQILEQQETLNSQARRLRELSTTTRTDWLLAEAEYLLRLGNQRLLTERNSENALALLLSADDILRELDDVKLLPVREALARNIVALKSQPVVDREGLFIKLKVLAEASENLSVVPPKIPASRAVEPEPLQPTEAESPWYTPLLNAGRVVLAEAQKLVVVRRRDNPVDPLLSPEQEKLLRLQLGVIFKQSQLALLGEQQQVYEASLAEAIALTKNYFEVNDLAAQSLIEQLTWLQQQPVVQVRPDISEGLDALRDYIDSWHNRHEVESAGGAQQ</sequence>
<keyword evidence="4" id="KW-0489">Methyltransferase</keyword>
<dbReference type="GO" id="GO:0032259">
    <property type="term" value="P:methylation"/>
    <property type="evidence" value="ECO:0007669"/>
    <property type="project" value="UniProtKB-KW"/>
</dbReference>
<reference evidence="4" key="2">
    <citation type="submission" date="2023-08" db="EMBL/GenBank/DDBJ databases">
        <authorList>
            <person name="Luo J."/>
        </authorList>
    </citation>
    <scope>NUCLEOTIDE SEQUENCE</scope>
    <source>
        <strain evidence="4">DSM 25064</strain>
    </source>
</reference>
<dbReference type="PANTHER" id="PTHR38043">
    <property type="entry name" value="PROTEIN HEMX"/>
    <property type="match status" value="1"/>
</dbReference>
<evidence type="ECO:0000256" key="2">
    <source>
        <dbReference type="SAM" id="MobiDB-lite"/>
    </source>
</evidence>
<feature type="transmembrane region" description="Helical" evidence="3">
    <location>
        <begin position="69"/>
        <end position="89"/>
    </location>
</feature>
<name>A0AAW8B2X5_9GAMM</name>
<keyword evidence="3" id="KW-0472">Membrane</keyword>
<dbReference type="EMBL" id="JAUUUU010000002">
    <property type="protein sequence ID" value="MDP1520345.1"/>
    <property type="molecule type" value="Genomic_DNA"/>
</dbReference>
<accession>A0AAW8B2X5</accession>
<feature type="coiled-coil region" evidence="1">
    <location>
        <begin position="104"/>
        <end position="149"/>
    </location>
</feature>
<dbReference type="GO" id="GO:0004851">
    <property type="term" value="F:uroporphyrin-III C-methyltransferase activity"/>
    <property type="evidence" value="ECO:0007669"/>
    <property type="project" value="UniProtKB-EC"/>
</dbReference>
<dbReference type="AlphaFoldDB" id="A0AAW8B2X5"/>
<comment type="caution">
    <text evidence="4">The sequence shown here is derived from an EMBL/GenBank/DDBJ whole genome shotgun (WGS) entry which is preliminary data.</text>
</comment>
<dbReference type="RefSeq" id="WP_305169913.1">
    <property type="nucleotide sequence ID" value="NZ_JAUUUU010000002.1"/>
</dbReference>
<keyword evidence="3" id="KW-1133">Transmembrane helix</keyword>
<evidence type="ECO:0000313" key="4">
    <source>
        <dbReference type="EMBL" id="MDP1520345.1"/>
    </source>
</evidence>
<protein>
    <submittedName>
        <fullName evidence="4">Uroporphyrinogen-III C-methyltransferase</fullName>
        <ecNumber evidence="4">2.1.1.107</ecNumber>
    </submittedName>
</protein>
<dbReference type="EC" id="2.1.1.107" evidence="4"/>
<keyword evidence="5" id="KW-1185">Reference proteome</keyword>
<keyword evidence="4" id="KW-0808">Transferase</keyword>
<evidence type="ECO:0000256" key="3">
    <source>
        <dbReference type="SAM" id="Phobius"/>
    </source>
</evidence>
<gene>
    <name evidence="4" type="ORF">Q8A57_05115</name>
</gene>
<proteinExistence type="predicted"/>